<feature type="region of interest" description="Disordered" evidence="14">
    <location>
        <begin position="629"/>
        <end position="682"/>
    </location>
</feature>
<accession>A0ABP0GY96</accession>
<dbReference type="Pfam" id="PF00498">
    <property type="entry name" value="FHA"/>
    <property type="match status" value="1"/>
</dbReference>
<evidence type="ECO:0000256" key="5">
    <source>
        <dbReference type="ARBA" id="ARBA00022499"/>
    </source>
</evidence>
<keyword evidence="5" id="KW-1017">Isopeptide bond</keyword>
<dbReference type="SUPFAM" id="SSF52113">
    <property type="entry name" value="BRCT domain"/>
    <property type="match status" value="2"/>
</dbReference>
<dbReference type="Pfam" id="PF16589">
    <property type="entry name" value="BRCT_2"/>
    <property type="match status" value="1"/>
</dbReference>
<dbReference type="CDD" id="cd22665">
    <property type="entry name" value="FHA_MDC1"/>
    <property type="match status" value="1"/>
</dbReference>
<dbReference type="InterPro" id="IPR036420">
    <property type="entry name" value="BRCT_dom_sf"/>
</dbReference>
<dbReference type="InterPro" id="IPR008984">
    <property type="entry name" value="SMAD_FHA_dom_sf"/>
</dbReference>
<dbReference type="Pfam" id="PF16770">
    <property type="entry name" value="RTT107_BRCT_5"/>
    <property type="match status" value="1"/>
</dbReference>
<evidence type="ECO:0000313" key="18">
    <source>
        <dbReference type="Proteomes" id="UP001642483"/>
    </source>
</evidence>
<feature type="region of interest" description="Disordered" evidence="14">
    <location>
        <begin position="1192"/>
        <end position="1218"/>
    </location>
</feature>
<dbReference type="InterPro" id="IPR051579">
    <property type="entry name" value="DDR_Transcriptional_Reg"/>
</dbReference>
<dbReference type="PROSITE" id="PS50006">
    <property type="entry name" value="FHA_DOMAIN"/>
    <property type="match status" value="1"/>
</dbReference>
<dbReference type="InterPro" id="IPR000253">
    <property type="entry name" value="FHA_dom"/>
</dbReference>
<dbReference type="Gene3D" id="2.60.200.20">
    <property type="match status" value="1"/>
</dbReference>
<keyword evidence="4" id="KW-0158">Chromosome</keyword>
<feature type="compositionally biased region" description="Basic and acidic residues" evidence="14">
    <location>
        <begin position="653"/>
        <end position="678"/>
    </location>
</feature>
<dbReference type="InterPro" id="IPR001357">
    <property type="entry name" value="BRCT_dom"/>
</dbReference>
<evidence type="ECO:0000256" key="7">
    <source>
        <dbReference type="ARBA" id="ARBA00022737"/>
    </source>
</evidence>
<feature type="region of interest" description="Disordered" evidence="14">
    <location>
        <begin position="1239"/>
        <end position="1276"/>
    </location>
</feature>
<evidence type="ECO:0000259" key="16">
    <source>
        <dbReference type="PROSITE" id="PS50172"/>
    </source>
</evidence>
<dbReference type="Proteomes" id="UP001642483">
    <property type="component" value="Unassembled WGS sequence"/>
</dbReference>
<feature type="domain" description="FHA" evidence="15">
    <location>
        <begin position="54"/>
        <end position="104"/>
    </location>
</feature>
<proteinExistence type="predicted"/>
<feature type="compositionally biased region" description="Polar residues" evidence="14">
    <location>
        <begin position="1206"/>
        <end position="1218"/>
    </location>
</feature>
<evidence type="ECO:0000256" key="6">
    <source>
        <dbReference type="ARBA" id="ARBA00022553"/>
    </source>
</evidence>
<dbReference type="EMBL" id="CAWYQH010000152">
    <property type="protein sequence ID" value="CAK8695926.1"/>
    <property type="molecule type" value="Genomic_DNA"/>
</dbReference>
<feature type="compositionally biased region" description="Basic residues" evidence="14">
    <location>
        <begin position="1330"/>
        <end position="1339"/>
    </location>
</feature>
<feature type="compositionally biased region" description="Basic and acidic residues" evidence="14">
    <location>
        <begin position="451"/>
        <end position="462"/>
    </location>
</feature>
<keyword evidence="8" id="KW-0227">DNA damage</keyword>
<feature type="region of interest" description="Disordered" evidence="14">
    <location>
        <begin position="323"/>
        <end position="345"/>
    </location>
</feature>
<dbReference type="PROSITE" id="PS50172">
    <property type="entry name" value="BRCT"/>
    <property type="match status" value="1"/>
</dbReference>
<keyword evidence="6" id="KW-0597">Phosphoprotein</keyword>
<keyword evidence="12" id="KW-0539">Nucleus</keyword>
<evidence type="ECO:0000256" key="13">
    <source>
        <dbReference type="ARBA" id="ARBA00023306"/>
    </source>
</evidence>
<evidence type="ECO:0000256" key="4">
    <source>
        <dbReference type="ARBA" id="ARBA00022454"/>
    </source>
</evidence>
<keyword evidence="18" id="KW-1185">Reference proteome</keyword>
<feature type="region of interest" description="Disordered" evidence="14">
    <location>
        <begin position="406"/>
        <end position="462"/>
    </location>
</feature>
<feature type="region of interest" description="Disordered" evidence="14">
    <location>
        <begin position="1081"/>
        <end position="1106"/>
    </location>
</feature>
<evidence type="ECO:0000256" key="12">
    <source>
        <dbReference type="ARBA" id="ARBA00023242"/>
    </source>
</evidence>
<reference evidence="17 18" key="1">
    <citation type="submission" date="2024-02" db="EMBL/GenBank/DDBJ databases">
        <authorList>
            <person name="Daric V."/>
            <person name="Darras S."/>
        </authorList>
    </citation>
    <scope>NUCLEOTIDE SEQUENCE [LARGE SCALE GENOMIC DNA]</scope>
</reference>
<evidence type="ECO:0000313" key="17">
    <source>
        <dbReference type="EMBL" id="CAK8695926.1"/>
    </source>
</evidence>
<evidence type="ECO:0000256" key="10">
    <source>
        <dbReference type="ARBA" id="ARBA00022990"/>
    </source>
</evidence>
<feature type="compositionally biased region" description="Polar residues" evidence="14">
    <location>
        <begin position="195"/>
        <end position="211"/>
    </location>
</feature>
<gene>
    <name evidence="17" type="ORF">CVLEPA_LOCUS29131</name>
</gene>
<protein>
    <recommendedName>
        <fullName evidence="3">Mediator of DNA damage checkpoint protein 1</fullName>
    </recommendedName>
</protein>
<evidence type="ECO:0000256" key="11">
    <source>
        <dbReference type="ARBA" id="ARBA00023204"/>
    </source>
</evidence>
<keyword evidence="10" id="KW-0007">Acetylation</keyword>
<name>A0ABP0GY96_CLALP</name>
<organism evidence="17 18">
    <name type="scientific">Clavelina lepadiformis</name>
    <name type="common">Light-bulb sea squirt</name>
    <name type="synonym">Ascidia lepadiformis</name>
    <dbReference type="NCBI Taxonomy" id="159417"/>
    <lineage>
        <taxon>Eukaryota</taxon>
        <taxon>Metazoa</taxon>
        <taxon>Chordata</taxon>
        <taxon>Tunicata</taxon>
        <taxon>Ascidiacea</taxon>
        <taxon>Aplousobranchia</taxon>
        <taxon>Clavelinidae</taxon>
        <taxon>Clavelina</taxon>
    </lineage>
</organism>
<dbReference type="CDD" id="cd17744">
    <property type="entry name" value="BRCT_MDC1_rpt1"/>
    <property type="match status" value="1"/>
</dbReference>
<feature type="compositionally biased region" description="Polar residues" evidence="14">
    <location>
        <begin position="1295"/>
        <end position="1310"/>
    </location>
</feature>
<feature type="region of interest" description="Disordered" evidence="14">
    <location>
        <begin position="1295"/>
        <end position="1354"/>
    </location>
</feature>
<evidence type="ECO:0000256" key="14">
    <source>
        <dbReference type="SAM" id="MobiDB-lite"/>
    </source>
</evidence>
<dbReference type="CDD" id="cd18432">
    <property type="entry name" value="BRCT_PAXIP1_rpt6_like"/>
    <property type="match status" value="1"/>
</dbReference>
<comment type="caution">
    <text evidence="17">The sequence shown here is derived from an EMBL/GenBank/DDBJ whole genome shotgun (WGS) entry which is preliminary data.</text>
</comment>
<keyword evidence="13" id="KW-0131">Cell cycle</keyword>
<evidence type="ECO:0000259" key="15">
    <source>
        <dbReference type="PROSITE" id="PS50006"/>
    </source>
</evidence>
<dbReference type="Gene3D" id="3.40.50.10190">
    <property type="entry name" value="BRCT domain"/>
    <property type="match status" value="2"/>
</dbReference>
<keyword evidence="11" id="KW-0234">DNA repair</keyword>
<sequence>MDYSLCTQQLLDDSFSDHSYDDKKERKQVGTFSVQEDSHVGIIASEHPIYEGDNTIGRHENCDIAICSGMALSKKHACIEAEDDAAYIYDCGSSNKTRLGKMRLKPNIRYCLRDGDQLLLANIKCIFKQAGKKKLVKKESPAKTETVHPDQVSTPKIVHPPQLLALDTPESMLDQQHQGFDISDFSNVIPESQPCDQSVISNGDKSNNDGLNLQIDEGEPLLNDVSVKDPAKLNQLLLLSDSENSDNELDSVKKNTKEIFEMCEVEDNCHYDSETDVEEDTKPRTNHVVSLSPIADEDKSKDELSDAVAACDDPFAEMATLSYDDVTGEERRPAEDSFSTSETQAAGHIVPLHVAATNDKHALMDELETQDLYSSYLETLKESKEDTEAKRLSTLEEKEFNVDVKKNFQLKKKPPKQHTRLKSRKNSDDSFTTGISDLDESLPPTPEEELESHHHDPDRKKDVCSNATFVTGISDLDDSMEGSLSDTLPVDDDIHHQKHQNETLSGIQTVSLQSEMEANIDIKKDKDDYENFNPKNDNDCVIDCLNNVDLNIEAEDSKATISKKNSSAAEDLKCSDHDAKIASLIKSNDKEETCKHATPENVKVTIESMETLDFATAYSNILCENVEQGSRHKEEAECTSDKDLDNSSSPNFDENHKPQDKASPEDNSDAKESSRPLEEAETQDLFTAYVQVLRESELGPPLPSHSEDNIDMENESCKEIQSPPTCDDNTVKLLESNVSTEMPSNDQDGNSSTSPCNIDSNVNENIFAKIEDNTKTVDIRKSPDDINTESLKHNDQLDCYSNLSTKSHIEESGMTTTLNGSNEDKFNLALDITTNDTFSDSNNSAVQTGDVQLLCSTPAASPAGLKAKGNCFEEVQFCDEVENDLVATQTYSENTEDTFSSAKNSIDNNEIDIDFEPTVCVQKLNSTANSTNNREQHLTLHQATKSYQDGIVKSGTGYDTEEPRTSSTNKRLVAEHITSNCITSLSQYNQHLSDSLKEDSLSEDGDDDDDQKMAFADKSEICNGTTVDDVDDAYTVAHTQAFYEGQNEDREDVKMELSIPKTTPIMKADVNYGAKTLQDAAINEEQVSTRQRRQRPGRGQNKRNSDIYEWTKTVKRRTSGLQSVANTTISNKMCNGRNSAGSSSATTANDIVVTAATVLFDSKATSMSRKNTRNTRSKVHESKAGFECTSKAITRRQKRTGKSKESQSLGENKETCSMNKGSAIVGVRRSTRKTIQNQNETVTEEVADKPNGASVARVSSKTLKKKQTSKEHFGKTVQQMASVKQEFLADENSTAVRSGSLAQNDTNVPQQEELKLSEQNQQSTEVVTRERRRAGRKRKTETIKSDDDTTAKNAPLKKIKEEVLHAAALSLRPRRLKPKVMFTGVIDKVGENIVKELGGHLTDDMHECTHLVTDKIRRTVKFLCAIVRGLRIVNQEWLRDSKKQSRFLAEDSYENFNESFNTTLSPSSAQSIEAQYGFNFTKTMAVARSRPQQLFSGHRIHVTKSVLPPPHQMYQIIECGGGVCVRKMPKGLALDDVVIVASEVDKRCCASTLKAGVPVVNSEYILTGILKQKLDVSAFRLFQSGKT</sequence>
<dbReference type="PANTHER" id="PTHR23196">
    <property type="entry name" value="PAX TRANSCRIPTION ACTIVATION DOMAIN INTERACTING PROTEIN"/>
    <property type="match status" value="1"/>
</dbReference>
<evidence type="ECO:0000256" key="3">
    <source>
        <dbReference type="ARBA" id="ARBA00015014"/>
    </source>
</evidence>
<feature type="region of interest" description="Disordered" evidence="14">
    <location>
        <begin position="195"/>
        <end position="215"/>
    </location>
</feature>
<dbReference type="SUPFAM" id="SSF49879">
    <property type="entry name" value="SMAD/FHA domain"/>
    <property type="match status" value="1"/>
</dbReference>
<keyword evidence="7" id="KW-0677">Repeat</keyword>
<feature type="compositionally biased region" description="Basic residues" evidence="14">
    <location>
        <begin position="408"/>
        <end position="424"/>
    </location>
</feature>
<feature type="compositionally biased region" description="Basic and acidic residues" evidence="14">
    <location>
        <begin position="629"/>
        <end position="645"/>
    </location>
</feature>
<feature type="compositionally biased region" description="Basic and acidic residues" evidence="14">
    <location>
        <begin position="1340"/>
        <end position="1350"/>
    </location>
</feature>
<comment type="subcellular location">
    <subcellularLocation>
        <location evidence="2">Chromosome</location>
    </subcellularLocation>
    <subcellularLocation>
        <location evidence="1">Nucleus</location>
    </subcellularLocation>
</comment>
<evidence type="ECO:0000256" key="2">
    <source>
        <dbReference type="ARBA" id="ARBA00004286"/>
    </source>
</evidence>
<dbReference type="SMART" id="SM00292">
    <property type="entry name" value="BRCT"/>
    <property type="match status" value="2"/>
</dbReference>
<evidence type="ECO:0000256" key="8">
    <source>
        <dbReference type="ARBA" id="ARBA00022763"/>
    </source>
</evidence>
<feature type="domain" description="BRCT" evidence="16">
    <location>
        <begin position="1391"/>
        <end position="1455"/>
    </location>
</feature>
<keyword evidence="9" id="KW-0832">Ubl conjugation</keyword>
<dbReference type="PANTHER" id="PTHR23196:SF34">
    <property type="entry name" value="MEDIATOR OF DNA DAMAGE CHECKPOINT PROTEIN 1"/>
    <property type="match status" value="1"/>
</dbReference>
<evidence type="ECO:0000256" key="9">
    <source>
        <dbReference type="ARBA" id="ARBA00022843"/>
    </source>
</evidence>
<dbReference type="SMART" id="SM00240">
    <property type="entry name" value="FHA"/>
    <property type="match status" value="1"/>
</dbReference>
<evidence type="ECO:0000256" key="1">
    <source>
        <dbReference type="ARBA" id="ARBA00004123"/>
    </source>
</evidence>